<gene>
    <name evidence="1" type="ORF">BG845_01043</name>
</gene>
<dbReference type="EMBL" id="MIGB01000004">
    <property type="protein sequence ID" value="OSY42802.1"/>
    <property type="molecule type" value="Genomic_DNA"/>
</dbReference>
<protein>
    <submittedName>
        <fullName evidence="1">Polyketide cyclase / dehydrase and lipid transport</fullName>
    </submittedName>
</protein>
<accession>A0A1Y2N5R5</accession>
<dbReference type="InterPro" id="IPR023393">
    <property type="entry name" value="START-like_dom_sf"/>
</dbReference>
<dbReference type="SUPFAM" id="SSF55961">
    <property type="entry name" value="Bet v1-like"/>
    <property type="match status" value="1"/>
</dbReference>
<dbReference type="InterPro" id="IPR019587">
    <property type="entry name" value="Polyketide_cyclase/dehydratase"/>
</dbReference>
<dbReference type="Proteomes" id="UP000194360">
    <property type="component" value="Unassembled WGS sequence"/>
</dbReference>
<evidence type="ECO:0000313" key="2">
    <source>
        <dbReference type="Proteomes" id="UP000194360"/>
    </source>
</evidence>
<dbReference type="PANTHER" id="PTHR36166:SF1">
    <property type="entry name" value="SRPBCC DOMAIN-CONTAINING PROTEIN"/>
    <property type="match status" value="1"/>
</dbReference>
<dbReference type="OrthoDB" id="6024794at2"/>
<sequence length="148" mass="16147">MPTVRTEIDVDAPPEIVWQLITAPDGRDWDPFFARIAGTLEPGERLDVALCATYGGMRFRPRVDVADAPHELVWTGRFLIPGLVDGRHGFRLTRRAGGGTHLEHREEFRGLLVPLAGRVVRDAGAGFAAFNSALKARAEHPDTAPATA</sequence>
<evidence type="ECO:0000313" key="1">
    <source>
        <dbReference type="EMBL" id="OSY42802.1"/>
    </source>
</evidence>
<name>A0A1Y2N5R5_PSEAH</name>
<dbReference type="AlphaFoldDB" id="A0A1Y2N5R5"/>
<dbReference type="CDD" id="cd07822">
    <property type="entry name" value="SRPBCC_4"/>
    <property type="match status" value="1"/>
</dbReference>
<comment type="caution">
    <text evidence="1">The sequence shown here is derived from an EMBL/GenBank/DDBJ whole genome shotgun (WGS) entry which is preliminary data.</text>
</comment>
<dbReference type="STRING" id="2074.BG845_01043"/>
<reference evidence="1 2" key="1">
    <citation type="submission" date="2016-09" db="EMBL/GenBank/DDBJ databases">
        <title>Pseudonocardia autotrophica DSM535, a candidate organism with high potential of specific P450 cytochromes.</title>
        <authorList>
            <person name="Grumaz C."/>
            <person name="Vainshtein Y."/>
            <person name="Kirstahler P."/>
            <person name="Sohn K."/>
        </authorList>
    </citation>
    <scope>NUCLEOTIDE SEQUENCE [LARGE SCALE GENOMIC DNA]</scope>
    <source>
        <strain evidence="1 2">DSM 535</strain>
    </source>
</reference>
<dbReference type="PANTHER" id="PTHR36166">
    <property type="entry name" value="CHROMOSOME 9, WHOLE GENOME SHOTGUN SEQUENCE"/>
    <property type="match status" value="1"/>
</dbReference>
<proteinExistence type="predicted"/>
<organism evidence="1 2">
    <name type="scientific">Pseudonocardia autotrophica</name>
    <name type="common">Amycolata autotrophica</name>
    <name type="synonym">Nocardia autotrophica</name>
    <dbReference type="NCBI Taxonomy" id="2074"/>
    <lineage>
        <taxon>Bacteria</taxon>
        <taxon>Bacillati</taxon>
        <taxon>Actinomycetota</taxon>
        <taxon>Actinomycetes</taxon>
        <taxon>Pseudonocardiales</taxon>
        <taxon>Pseudonocardiaceae</taxon>
        <taxon>Pseudonocardia</taxon>
    </lineage>
</organism>
<dbReference type="Gene3D" id="3.30.530.20">
    <property type="match status" value="1"/>
</dbReference>
<keyword evidence="2" id="KW-1185">Reference proteome</keyword>
<dbReference type="Pfam" id="PF10604">
    <property type="entry name" value="Polyketide_cyc2"/>
    <property type="match status" value="1"/>
</dbReference>
<dbReference type="RefSeq" id="WP_158092072.1">
    <property type="nucleotide sequence ID" value="NZ_AP018920.1"/>
</dbReference>